<accession>A0A1W2H761</accession>
<dbReference type="RefSeq" id="WP_084121263.1">
    <property type="nucleotide sequence ID" value="NZ_LT838813.1"/>
</dbReference>
<dbReference type="PROSITE" id="PS50930">
    <property type="entry name" value="HTH_LYTTR"/>
    <property type="match status" value="1"/>
</dbReference>
<proteinExistence type="predicted"/>
<dbReference type="Pfam" id="PF04397">
    <property type="entry name" value="LytTR"/>
    <property type="match status" value="1"/>
</dbReference>
<sequence length="247" mass="28377">MKKYKVIIIEDEAAAQSQLKALLEKYPDLQLVGQAFNLEDASNLVSKEEPDLVFCDVDLPPGNAFDWLSGFESIPFSIIFTTSYDTYATRAFRLAAVDYLLKPLIETELDQALEKFRSKMQKGDNLDHVQELLNNLHKSIPKKKVALPTLSGYLFVPIEDIIRCESDNTYTTFHLIDKKTIIVSKTLKECEQMLLEQGFFRVHNSHLINLAYIKEYLKGEGGQVKMEDGSYVDVSRRRKDEFLKNIR</sequence>
<feature type="domain" description="HTH LytTR-type" evidence="3">
    <location>
        <begin position="145"/>
        <end position="247"/>
    </location>
</feature>
<dbReference type="OrthoDB" id="1646880at2"/>
<keyword evidence="5" id="KW-1185">Reference proteome</keyword>
<reference evidence="5" key="1">
    <citation type="submission" date="2017-04" db="EMBL/GenBank/DDBJ databases">
        <authorList>
            <person name="Varghese N."/>
            <person name="Submissions S."/>
        </authorList>
    </citation>
    <scope>NUCLEOTIDE SEQUENCE [LARGE SCALE GENOMIC DNA]</scope>
    <source>
        <strain evidence="5">DSM 16537</strain>
    </source>
</reference>
<keyword evidence="1" id="KW-0597">Phosphoprotein</keyword>
<dbReference type="InterPro" id="IPR001789">
    <property type="entry name" value="Sig_transdc_resp-reg_receiver"/>
</dbReference>
<gene>
    <name evidence="4" type="ORF">SAMN00777080_3114</name>
</gene>
<dbReference type="SMART" id="SM00448">
    <property type="entry name" value="REC"/>
    <property type="match status" value="1"/>
</dbReference>
<dbReference type="SMART" id="SM00850">
    <property type="entry name" value="LytTR"/>
    <property type="match status" value="1"/>
</dbReference>
<protein>
    <submittedName>
        <fullName evidence="4">Two component transcriptional regulator, LytTR family</fullName>
    </submittedName>
</protein>
<dbReference type="Proteomes" id="UP000192333">
    <property type="component" value="Chromosome I"/>
</dbReference>
<dbReference type="InterPro" id="IPR007492">
    <property type="entry name" value="LytTR_DNA-bd_dom"/>
</dbReference>
<feature type="modified residue" description="4-aspartylphosphate" evidence="1">
    <location>
        <position position="56"/>
    </location>
</feature>
<dbReference type="PANTHER" id="PTHR37299">
    <property type="entry name" value="TRANSCRIPTIONAL REGULATOR-RELATED"/>
    <property type="match status" value="1"/>
</dbReference>
<dbReference type="GO" id="GO:0000156">
    <property type="term" value="F:phosphorelay response regulator activity"/>
    <property type="evidence" value="ECO:0007669"/>
    <property type="project" value="InterPro"/>
</dbReference>
<dbReference type="PANTHER" id="PTHR37299:SF1">
    <property type="entry name" value="STAGE 0 SPORULATION PROTEIN A HOMOLOG"/>
    <property type="match status" value="1"/>
</dbReference>
<dbReference type="PROSITE" id="PS50110">
    <property type="entry name" value="RESPONSE_REGULATORY"/>
    <property type="match status" value="1"/>
</dbReference>
<dbReference type="STRING" id="758820.SAMN00777080_3114"/>
<dbReference type="Pfam" id="PF00072">
    <property type="entry name" value="Response_reg"/>
    <property type="match status" value="1"/>
</dbReference>
<evidence type="ECO:0000256" key="1">
    <source>
        <dbReference type="PROSITE-ProRule" id="PRU00169"/>
    </source>
</evidence>
<feature type="domain" description="Response regulatory" evidence="2">
    <location>
        <begin position="5"/>
        <end position="117"/>
    </location>
</feature>
<evidence type="ECO:0000313" key="5">
    <source>
        <dbReference type="Proteomes" id="UP000192333"/>
    </source>
</evidence>
<dbReference type="Gene3D" id="2.40.50.1020">
    <property type="entry name" value="LytTr DNA-binding domain"/>
    <property type="match status" value="1"/>
</dbReference>
<dbReference type="AlphaFoldDB" id="A0A1W2H761"/>
<evidence type="ECO:0000259" key="3">
    <source>
        <dbReference type="PROSITE" id="PS50930"/>
    </source>
</evidence>
<dbReference type="GO" id="GO:0003677">
    <property type="term" value="F:DNA binding"/>
    <property type="evidence" value="ECO:0007669"/>
    <property type="project" value="InterPro"/>
</dbReference>
<organism evidence="4 5">
    <name type="scientific">Aquiflexum balticum DSM 16537</name>
    <dbReference type="NCBI Taxonomy" id="758820"/>
    <lineage>
        <taxon>Bacteria</taxon>
        <taxon>Pseudomonadati</taxon>
        <taxon>Bacteroidota</taxon>
        <taxon>Cytophagia</taxon>
        <taxon>Cytophagales</taxon>
        <taxon>Cyclobacteriaceae</taxon>
        <taxon>Aquiflexum</taxon>
    </lineage>
</organism>
<evidence type="ECO:0000313" key="4">
    <source>
        <dbReference type="EMBL" id="SMD44492.1"/>
    </source>
</evidence>
<dbReference type="InterPro" id="IPR011006">
    <property type="entry name" value="CheY-like_superfamily"/>
</dbReference>
<evidence type="ECO:0000259" key="2">
    <source>
        <dbReference type="PROSITE" id="PS50110"/>
    </source>
</evidence>
<dbReference type="Gene3D" id="3.40.50.2300">
    <property type="match status" value="1"/>
</dbReference>
<dbReference type="InterPro" id="IPR046947">
    <property type="entry name" value="LytR-like"/>
</dbReference>
<dbReference type="SUPFAM" id="SSF52172">
    <property type="entry name" value="CheY-like"/>
    <property type="match status" value="1"/>
</dbReference>
<name>A0A1W2H761_9BACT</name>
<dbReference type="EMBL" id="LT838813">
    <property type="protein sequence ID" value="SMD44492.1"/>
    <property type="molecule type" value="Genomic_DNA"/>
</dbReference>